<dbReference type="RefSeq" id="WP_209214644.1">
    <property type="nucleotide sequence ID" value="NZ_JAFFZM010000035.1"/>
</dbReference>
<feature type="compositionally biased region" description="Acidic residues" evidence="1">
    <location>
        <begin position="550"/>
        <end position="599"/>
    </location>
</feature>
<dbReference type="SUPFAM" id="SSF109709">
    <property type="entry name" value="KorB DNA-binding domain-like"/>
    <property type="match status" value="1"/>
</dbReference>
<keyword evidence="4" id="KW-1185">Reference proteome</keyword>
<protein>
    <submittedName>
        <fullName evidence="3">ParB N-terminal domain-containing protein</fullName>
    </submittedName>
</protein>
<dbReference type="SUPFAM" id="SSF110849">
    <property type="entry name" value="ParB/Sulfiredoxin"/>
    <property type="match status" value="1"/>
</dbReference>
<evidence type="ECO:0000313" key="4">
    <source>
        <dbReference type="Proteomes" id="UP000721954"/>
    </source>
</evidence>
<dbReference type="PANTHER" id="PTHR33375">
    <property type="entry name" value="CHROMOSOME-PARTITIONING PROTEIN PARB-RELATED"/>
    <property type="match status" value="1"/>
</dbReference>
<feature type="compositionally biased region" description="Acidic residues" evidence="1">
    <location>
        <begin position="491"/>
        <end position="505"/>
    </location>
</feature>
<dbReference type="GeneID" id="96263517"/>
<dbReference type="Gene3D" id="3.90.1530.10">
    <property type="entry name" value="Conserved hypothetical protein from pyrococcus furiosus pfu- 392566-001, ParB domain"/>
    <property type="match status" value="1"/>
</dbReference>
<dbReference type="SMART" id="SM00470">
    <property type="entry name" value="ParB"/>
    <property type="match status" value="1"/>
</dbReference>
<feature type="region of interest" description="Disordered" evidence="1">
    <location>
        <begin position="491"/>
        <end position="612"/>
    </location>
</feature>
<dbReference type="Pfam" id="PF02195">
    <property type="entry name" value="ParB_N"/>
    <property type="match status" value="1"/>
</dbReference>
<dbReference type="InterPro" id="IPR050336">
    <property type="entry name" value="Chromosome_partition/occlusion"/>
</dbReference>
<dbReference type="PANTHER" id="PTHR33375:SF1">
    <property type="entry name" value="CHROMOSOME-PARTITIONING PROTEIN PARB-RELATED"/>
    <property type="match status" value="1"/>
</dbReference>
<reference evidence="3 4" key="1">
    <citation type="submission" date="2021-02" db="EMBL/GenBank/DDBJ databases">
        <title>Streptomyces spirodelae sp. nov., isolated from duckweed.</title>
        <authorList>
            <person name="Saimee Y."/>
            <person name="Duangmal K."/>
        </authorList>
    </citation>
    <scope>NUCLEOTIDE SEQUENCE [LARGE SCALE GENOMIC DNA]</scope>
    <source>
        <strain evidence="3 4">DSM 42105</strain>
    </source>
</reference>
<feature type="domain" description="ParB-like N-terminal" evidence="2">
    <location>
        <begin position="11"/>
        <end position="101"/>
    </location>
</feature>
<evidence type="ECO:0000256" key="1">
    <source>
        <dbReference type="SAM" id="MobiDB-lite"/>
    </source>
</evidence>
<dbReference type="Proteomes" id="UP000721954">
    <property type="component" value="Unassembled WGS sequence"/>
</dbReference>
<dbReference type="EMBL" id="JAFFZM010000035">
    <property type="protein sequence ID" value="MBO8203141.1"/>
    <property type="molecule type" value="Genomic_DNA"/>
</dbReference>
<accession>A0ABS3Y684</accession>
<gene>
    <name evidence="3" type="ORF">JW613_33410</name>
</gene>
<proteinExistence type="predicted"/>
<name>A0ABS3Y684_9ACTN</name>
<dbReference type="InterPro" id="IPR003115">
    <property type="entry name" value="ParB_N"/>
</dbReference>
<feature type="compositionally biased region" description="Acidic residues" evidence="1">
    <location>
        <begin position="514"/>
        <end position="530"/>
    </location>
</feature>
<comment type="caution">
    <text evidence="3">The sequence shown here is derived from an EMBL/GenBank/DDBJ whole genome shotgun (WGS) entry which is preliminary data.</text>
</comment>
<evidence type="ECO:0000259" key="2">
    <source>
        <dbReference type="SMART" id="SM00470"/>
    </source>
</evidence>
<feature type="compositionally biased region" description="Polar residues" evidence="1">
    <location>
        <begin position="309"/>
        <end position="318"/>
    </location>
</feature>
<dbReference type="InterPro" id="IPR036086">
    <property type="entry name" value="ParB/Sulfiredoxin_sf"/>
</dbReference>
<sequence>MTHASDAIHQGTIELSRLRLDRNVRMDTKLTPDFLRSVKENGIQVPMLVADQGDGTYQVIMGKRRTLAGLETGQTEGPAFIINGAALEAGEDYVRQLIENDPDSREAFTPLEIADALFHAVEEGMELGEVSRRSGYSQVQVKQARRVAKTIGARTRRTLARDDESNYEWTLDQLTILGEFDDDEAAVARLNTAHCNGFFEHQATRERRDREERRLREERRKVLSDSGVQLFEESDSLPADVWSLEELELEREDHAECPGHCATWGAVWSAGAAEPGSVVYLCTAPEKYGHFDAEEAEGAGVARAERSTSEGTGETGSVVSVHAPQAPPRPQKEDGIPYRLKVEGNKAYRAAADRRKEWLRTELLARKSAPKDMPAWVSRQLLTCSKPVQQWIGDAARTDVLLGIMGKGDGSVQRAELFPENPTAPRLNLLNFAVLAASYEYRMRDVQTWRSDRPNWDTEAIRSDAREYLSFLESVGYVLSPIERSIVDGDAYEIPDDKDGEDAEHQDDSAPGAPEDDEDADALALQDEEHEDGHFGLGGAEGTTSGQVLDEAEQSGEGDPDESDQGEDWGADEEEAGEDQDDGEEDGPAAAEDEPEEDGPEGHEADGAGQDA</sequence>
<evidence type="ECO:0000313" key="3">
    <source>
        <dbReference type="EMBL" id="MBO8203141.1"/>
    </source>
</evidence>
<organism evidence="3 4">
    <name type="scientific">Streptomyces smyrnaeus</name>
    <dbReference type="NCBI Taxonomy" id="1387713"/>
    <lineage>
        <taxon>Bacteria</taxon>
        <taxon>Bacillati</taxon>
        <taxon>Actinomycetota</taxon>
        <taxon>Actinomycetes</taxon>
        <taxon>Kitasatosporales</taxon>
        <taxon>Streptomycetaceae</taxon>
        <taxon>Streptomyces</taxon>
    </lineage>
</organism>
<feature type="region of interest" description="Disordered" evidence="1">
    <location>
        <begin position="299"/>
        <end position="336"/>
    </location>
</feature>